<dbReference type="EMBL" id="CP066023">
    <property type="protein sequence ID" value="QQB83170.1"/>
    <property type="molecule type" value="Genomic_DNA"/>
</dbReference>
<evidence type="ECO:0000313" key="7">
    <source>
        <dbReference type="Proteomes" id="UP000594774"/>
    </source>
</evidence>
<keyword evidence="8" id="KW-1185">Reference proteome</keyword>
<dbReference type="PANTHER" id="PTHR33392:SF6">
    <property type="entry name" value="POLYISOPRENYL-TEICHOIC ACID--PEPTIDOGLYCAN TEICHOIC ACID TRANSFERASE TAGU"/>
    <property type="match status" value="1"/>
</dbReference>
<dbReference type="Pfam" id="PF03816">
    <property type="entry name" value="LytR_cpsA_psr"/>
    <property type="match status" value="1"/>
</dbReference>
<name>A0AB37GBF4_CORAY</name>
<gene>
    <name evidence="5" type="ORF">I6G95_02140</name>
    <name evidence="6" type="ORF">I6H48_02740</name>
</gene>
<dbReference type="Proteomes" id="UP000594774">
    <property type="component" value="Chromosome"/>
</dbReference>
<protein>
    <submittedName>
        <fullName evidence="5">LCP family protein</fullName>
    </submittedName>
</protein>
<evidence type="ECO:0000313" key="6">
    <source>
        <dbReference type="EMBL" id="QQB83170.1"/>
    </source>
</evidence>
<feature type="domain" description="Cell envelope-related transcriptional attenuator" evidence="4">
    <location>
        <begin position="274"/>
        <end position="416"/>
    </location>
</feature>
<keyword evidence="3" id="KW-1133">Transmembrane helix</keyword>
<dbReference type="InterPro" id="IPR004474">
    <property type="entry name" value="LytR_CpsA_psr"/>
</dbReference>
<feature type="compositionally biased region" description="Low complexity" evidence="2">
    <location>
        <begin position="153"/>
        <end position="172"/>
    </location>
</feature>
<keyword evidence="3" id="KW-0812">Transmembrane</keyword>
<organism evidence="5 7">
    <name type="scientific">Corynebacterium amycolatum</name>
    <dbReference type="NCBI Taxonomy" id="43765"/>
    <lineage>
        <taxon>Bacteria</taxon>
        <taxon>Bacillati</taxon>
        <taxon>Actinomycetota</taxon>
        <taxon>Actinomycetes</taxon>
        <taxon>Mycobacteriales</taxon>
        <taxon>Corynebacteriaceae</taxon>
        <taxon>Corynebacterium</taxon>
    </lineage>
</organism>
<dbReference type="EMBL" id="CP065628">
    <property type="protein sequence ID" value="QPR31291.1"/>
    <property type="molecule type" value="Genomic_DNA"/>
</dbReference>
<dbReference type="RefSeq" id="WP_049171688.1">
    <property type="nucleotide sequence ID" value="NZ_JAFJME010000002.1"/>
</dbReference>
<dbReference type="AlphaFoldDB" id="A0AB37GBF4"/>
<proteinExistence type="inferred from homology"/>
<evidence type="ECO:0000256" key="3">
    <source>
        <dbReference type="SAM" id="Phobius"/>
    </source>
</evidence>
<feature type="compositionally biased region" description="Basic and acidic residues" evidence="2">
    <location>
        <begin position="107"/>
        <end position="123"/>
    </location>
</feature>
<dbReference type="NCBIfam" id="TIGR00350">
    <property type="entry name" value="lytR_cpsA_psr"/>
    <property type="match status" value="1"/>
</dbReference>
<evidence type="ECO:0000256" key="1">
    <source>
        <dbReference type="ARBA" id="ARBA00006068"/>
    </source>
</evidence>
<accession>A0AB37GBF4</accession>
<feature type="region of interest" description="Disordered" evidence="2">
    <location>
        <begin position="55"/>
        <end position="189"/>
    </location>
</feature>
<evidence type="ECO:0000313" key="8">
    <source>
        <dbReference type="Proteomes" id="UP000595198"/>
    </source>
</evidence>
<feature type="compositionally biased region" description="Basic and acidic residues" evidence="2">
    <location>
        <begin position="55"/>
        <end position="76"/>
    </location>
</feature>
<keyword evidence="3" id="KW-0472">Membrane</keyword>
<reference evidence="7 8" key="1">
    <citation type="submission" date="2020-12" db="EMBL/GenBank/DDBJ databases">
        <title>FDA dAtabase for Regulatory Grade micrObial Sequences (FDA-ARGOS): Supporting development and validation of Infectious Disease Dx tests.</title>
        <authorList>
            <person name="Sproer C."/>
            <person name="Gronow S."/>
            <person name="Severitt S."/>
            <person name="Schroder I."/>
            <person name="Tallon L."/>
            <person name="Sadzewicz L."/>
            <person name="Zhao X."/>
            <person name="Boylan J."/>
            <person name="Ott S."/>
            <person name="Bowen H."/>
            <person name="Vavikolanu K."/>
            <person name="Mehta A."/>
            <person name="Aluvathingal J."/>
            <person name="Nadendla S."/>
            <person name="Lowell S."/>
            <person name="Myers T."/>
            <person name="Yan Y."/>
            <person name="Sichtig H."/>
        </authorList>
    </citation>
    <scope>NUCLEOTIDE SEQUENCE [LARGE SCALE GENOMIC DNA]</scope>
    <source>
        <strain evidence="5 7">FDAARGOS_938</strain>
        <strain evidence="6 8">FDAARGOS_991</strain>
    </source>
</reference>
<dbReference type="PANTHER" id="PTHR33392">
    <property type="entry name" value="POLYISOPRENYL-TEICHOIC ACID--PEPTIDOGLYCAN TEICHOIC ACID TRANSFERASE TAGU"/>
    <property type="match status" value="1"/>
</dbReference>
<evidence type="ECO:0000313" key="5">
    <source>
        <dbReference type="EMBL" id="QPR31291.1"/>
    </source>
</evidence>
<feature type="transmembrane region" description="Helical" evidence="3">
    <location>
        <begin position="200"/>
        <end position="220"/>
    </location>
</feature>
<dbReference type="Proteomes" id="UP000595198">
    <property type="component" value="Chromosome"/>
</dbReference>
<dbReference type="Gene3D" id="3.40.630.190">
    <property type="entry name" value="LCP protein"/>
    <property type="match status" value="1"/>
</dbReference>
<evidence type="ECO:0000259" key="4">
    <source>
        <dbReference type="Pfam" id="PF03816"/>
    </source>
</evidence>
<dbReference type="InterPro" id="IPR050922">
    <property type="entry name" value="LytR/CpsA/Psr_CW_biosynth"/>
</dbReference>
<evidence type="ECO:0000256" key="2">
    <source>
        <dbReference type="SAM" id="MobiDB-lite"/>
    </source>
</evidence>
<sequence length="495" mass="53939">MQGNASATKTCIAVSVLLVRCRCLFFIGMEGNFDDSRIARDRYGRPLKDRYGRPIYRRVDEASPKHARPREADSRGASRRPIPPRSDRPSRAGAARPAPMPPRRSRPQPERRQAPLNETRIESRPPVNRAGSGRAGSDPRFPPPGYNPDADFQSSSHGSSQDYYSAPQAASSGRGGRRGSRGGAGVRSGFRMPRLRLPRLRFKSIILLLVIFLVVTMALVDIRLTRVDAFSGLADRPANTMSSNWLLVGSDSRTGLSEEDAAKLSTGSGDFGQRTDTIMIAHIPVLGKPKLVSIPRDSFVDIPGNDKNKINAAFAFGGPQLLIDTVEKNTGIHIDHYAEIGFGGFAGVVDAVGGIEMCPEEAIDDPLAGLNIQAGCQKFDGAGALGYVRTRATAQGDLDRVERQREFMSALMGRLKSPAVWLNPYRWIRLANAGTKAVFVGDGDHVWHLTWLMLRMLFGSDSLTVPTSGAMDTGYAGNVLLWDEVEAPALFAELR</sequence>
<comment type="similarity">
    <text evidence="1">Belongs to the LytR/CpsA/Psr (LCP) family.</text>
</comment>